<dbReference type="InterPro" id="IPR019910">
    <property type="entry name" value="Lucif-like_OxRdtase_MSMEG_4879"/>
</dbReference>
<dbReference type="GO" id="GO:0016491">
    <property type="term" value="F:oxidoreductase activity"/>
    <property type="evidence" value="ECO:0007669"/>
    <property type="project" value="UniProtKB-KW"/>
</dbReference>
<evidence type="ECO:0000256" key="1">
    <source>
        <dbReference type="ARBA" id="ARBA00023002"/>
    </source>
</evidence>
<dbReference type="NCBIfam" id="TIGR03564">
    <property type="entry name" value="F420_MSMEG_4879"/>
    <property type="match status" value="1"/>
</dbReference>
<keyword evidence="4" id="KW-1185">Reference proteome</keyword>
<reference evidence="4" key="1">
    <citation type="journal article" date="2019" name="Int. J. Syst. Evol. Microbiol.">
        <title>The Global Catalogue of Microorganisms (GCM) 10K type strain sequencing project: providing services to taxonomists for standard genome sequencing and annotation.</title>
        <authorList>
            <consortium name="The Broad Institute Genomics Platform"/>
            <consortium name="The Broad Institute Genome Sequencing Center for Infectious Disease"/>
            <person name="Wu L."/>
            <person name="Ma J."/>
        </authorList>
    </citation>
    <scope>NUCLEOTIDE SEQUENCE [LARGE SCALE GENOMIC DNA]</scope>
    <source>
        <strain evidence="4">JCM 31202</strain>
    </source>
</reference>
<protein>
    <submittedName>
        <fullName evidence="3">LLM class F420-dependent oxidoreductase</fullName>
        <ecNumber evidence="3">1.-.-.-</ecNumber>
    </submittedName>
</protein>
<proteinExistence type="predicted"/>
<evidence type="ECO:0000313" key="4">
    <source>
        <dbReference type="Proteomes" id="UP001596972"/>
    </source>
</evidence>
<dbReference type="InterPro" id="IPR011251">
    <property type="entry name" value="Luciferase-like_dom"/>
</dbReference>
<dbReference type="Proteomes" id="UP001596972">
    <property type="component" value="Unassembled WGS sequence"/>
</dbReference>
<evidence type="ECO:0000259" key="2">
    <source>
        <dbReference type="Pfam" id="PF00296"/>
    </source>
</evidence>
<gene>
    <name evidence="3" type="ORF">ACFQ11_32810</name>
</gene>
<accession>A0ABW3EZD5</accession>
<dbReference type="PANTHER" id="PTHR43244">
    <property type="match status" value="1"/>
</dbReference>
<organism evidence="3 4">
    <name type="scientific">Actinomadura sediminis</name>
    <dbReference type="NCBI Taxonomy" id="1038904"/>
    <lineage>
        <taxon>Bacteria</taxon>
        <taxon>Bacillati</taxon>
        <taxon>Actinomycetota</taxon>
        <taxon>Actinomycetes</taxon>
        <taxon>Streptosporangiales</taxon>
        <taxon>Thermomonosporaceae</taxon>
        <taxon>Actinomadura</taxon>
    </lineage>
</organism>
<dbReference type="Pfam" id="PF00296">
    <property type="entry name" value="Bac_luciferase"/>
    <property type="match status" value="1"/>
</dbReference>
<dbReference type="SUPFAM" id="SSF51679">
    <property type="entry name" value="Bacterial luciferase-like"/>
    <property type="match status" value="1"/>
</dbReference>
<feature type="domain" description="Luciferase-like" evidence="2">
    <location>
        <begin position="7"/>
        <end position="277"/>
    </location>
</feature>
<sequence length="303" mass="32272">MRIGVSLVERSGPDALAKLEDDVRKAADDGLASAWMSNIFGMDALTALAVAGNAVPGIELGTAVVPSYPRHPAALAQQARTTALALDGRLTVGLGLSHKVVIEDMYGFDFGRPLRHMDEYLSVLLPLLDNGTAAFDGDTVRGHISLSVPNEGRVPVLLAALGPKMLKLAAERTDGTVLWMTGPTTVRDHIAPTITDAAKAAGRPAPRIVCVLPVCVTDDAERARERAAKAFEVYGTLPSYRAMMDREGAKGPEDLAIIGDEDAVRARLDELDAAGVTDFVAGEFMPGEERTRTRDFLKSVTAR</sequence>
<evidence type="ECO:0000313" key="3">
    <source>
        <dbReference type="EMBL" id="MFD0905196.1"/>
    </source>
</evidence>
<dbReference type="EC" id="1.-.-.-" evidence="3"/>
<dbReference type="PANTHER" id="PTHR43244:SF1">
    <property type="entry name" value="5,10-METHYLENETETRAHYDROMETHANOPTERIN REDUCTASE"/>
    <property type="match status" value="1"/>
</dbReference>
<dbReference type="RefSeq" id="WP_378305847.1">
    <property type="nucleotide sequence ID" value="NZ_JBHTJA010000121.1"/>
</dbReference>
<dbReference type="InterPro" id="IPR050564">
    <property type="entry name" value="F420-G6PD/mer"/>
</dbReference>
<keyword evidence="1 3" id="KW-0560">Oxidoreductase</keyword>
<dbReference type="EMBL" id="JBHTJA010000121">
    <property type="protein sequence ID" value="MFD0905196.1"/>
    <property type="molecule type" value="Genomic_DNA"/>
</dbReference>
<dbReference type="Gene3D" id="3.20.20.30">
    <property type="entry name" value="Luciferase-like domain"/>
    <property type="match status" value="1"/>
</dbReference>
<comment type="caution">
    <text evidence="3">The sequence shown here is derived from an EMBL/GenBank/DDBJ whole genome shotgun (WGS) entry which is preliminary data.</text>
</comment>
<name>A0ABW3EZD5_9ACTN</name>
<dbReference type="CDD" id="cd01097">
    <property type="entry name" value="Tetrahydromethanopterin_reductase"/>
    <property type="match status" value="1"/>
</dbReference>
<dbReference type="InterPro" id="IPR036661">
    <property type="entry name" value="Luciferase-like_sf"/>
</dbReference>